<evidence type="ECO:0000256" key="1">
    <source>
        <dbReference type="SAM" id="MobiDB-lite"/>
    </source>
</evidence>
<name>A0A0D7A9M6_9AGAR</name>
<organism evidence="3 4">
    <name type="scientific">Fistulina hepatica ATCC 64428</name>
    <dbReference type="NCBI Taxonomy" id="1128425"/>
    <lineage>
        <taxon>Eukaryota</taxon>
        <taxon>Fungi</taxon>
        <taxon>Dikarya</taxon>
        <taxon>Basidiomycota</taxon>
        <taxon>Agaricomycotina</taxon>
        <taxon>Agaricomycetes</taxon>
        <taxon>Agaricomycetidae</taxon>
        <taxon>Agaricales</taxon>
        <taxon>Fistulinaceae</taxon>
        <taxon>Fistulina</taxon>
    </lineage>
</organism>
<keyword evidence="2" id="KW-0472">Membrane</keyword>
<keyword evidence="2" id="KW-1133">Transmembrane helix</keyword>
<feature type="transmembrane region" description="Helical" evidence="2">
    <location>
        <begin position="102"/>
        <end position="123"/>
    </location>
</feature>
<feature type="region of interest" description="Disordered" evidence="1">
    <location>
        <begin position="288"/>
        <end position="343"/>
    </location>
</feature>
<protein>
    <submittedName>
        <fullName evidence="3">Uncharacterized protein</fullName>
    </submittedName>
</protein>
<accession>A0A0D7A9M6</accession>
<dbReference type="EMBL" id="KN881929">
    <property type="protein sequence ID" value="KIY47712.1"/>
    <property type="molecule type" value="Genomic_DNA"/>
</dbReference>
<sequence>MAGGSSSINLSTAITASSTITQTSETANSSASLDNSSYSYNGSFSPASISTLGTSFLSSTYVAVSARTSSTESRVASATSSSNVSLSSDTWPSSSLSSRNSAAILGVVLSVTFVLTLVGCLLARRRVKLPAGANDVDPYPKTINRILSVDLSSFPPSTLPTSTSTSTSISTATSTICAGYNNPHSSKALEAFSNSSDLESGTDVLLIASESPSWPTYVSDAPAKGRLAQAAAHSQETAQSMPSTMQSSAIPTAPPGFQQENTVAPTAHSNAQTPAMTEAASVSEIVDPKTPIGSTETNTRLPTLRGHSVPPPEEPDTQPMHSHTDTIPPSPLAKPGQSCESYSDRLDESVTSGLTHTVPATELTTSSIARMSQWTLGDVGGPPPEYPPPPMPSRMPSPPRYSTPDNTPYMFHPPQYSLS</sequence>
<feature type="region of interest" description="Disordered" evidence="1">
    <location>
        <begin position="77"/>
        <end position="97"/>
    </location>
</feature>
<feature type="region of interest" description="Disordered" evidence="1">
    <location>
        <begin position="227"/>
        <end position="273"/>
    </location>
</feature>
<feature type="compositionally biased region" description="Polar residues" evidence="1">
    <location>
        <begin position="232"/>
        <end position="250"/>
    </location>
</feature>
<keyword evidence="2" id="KW-0812">Transmembrane</keyword>
<feature type="compositionally biased region" description="Polar residues" evidence="1">
    <location>
        <begin position="292"/>
        <end position="301"/>
    </location>
</feature>
<keyword evidence="4" id="KW-1185">Reference proteome</keyword>
<dbReference type="Proteomes" id="UP000054144">
    <property type="component" value="Unassembled WGS sequence"/>
</dbReference>
<evidence type="ECO:0000313" key="4">
    <source>
        <dbReference type="Proteomes" id="UP000054144"/>
    </source>
</evidence>
<reference evidence="3 4" key="1">
    <citation type="journal article" date="2015" name="Fungal Genet. Biol.">
        <title>Evolution of novel wood decay mechanisms in Agaricales revealed by the genome sequences of Fistulina hepatica and Cylindrobasidium torrendii.</title>
        <authorList>
            <person name="Floudas D."/>
            <person name="Held B.W."/>
            <person name="Riley R."/>
            <person name="Nagy L.G."/>
            <person name="Koehler G."/>
            <person name="Ransdell A.S."/>
            <person name="Younus H."/>
            <person name="Chow J."/>
            <person name="Chiniquy J."/>
            <person name="Lipzen A."/>
            <person name="Tritt A."/>
            <person name="Sun H."/>
            <person name="Haridas S."/>
            <person name="LaButti K."/>
            <person name="Ohm R.A."/>
            <person name="Kues U."/>
            <person name="Blanchette R.A."/>
            <person name="Grigoriev I.V."/>
            <person name="Minto R.E."/>
            <person name="Hibbett D.S."/>
        </authorList>
    </citation>
    <scope>NUCLEOTIDE SEQUENCE [LARGE SCALE GENOMIC DNA]</scope>
    <source>
        <strain evidence="3 4">ATCC 64428</strain>
    </source>
</reference>
<feature type="compositionally biased region" description="Polar residues" evidence="1">
    <location>
        <begin position="258"/>
        <end position="273"/>
    </location>
</feature>
<evidence type="ECO:0000313" key="3">
    <source>
        <dbReference type="EMBL" id="KIY47712.1"/>
    </source>
</evidence>
<feature type="region of interest" description="Disordered" evidence="1">
    <location>
        <begin position="374"/>
        <end position="419"/>
    </location>
</feature>
<feature type="compositionally biased region" description="Pro residues" evidence="1">
    <location>
        <begin position="381"/>
        <end position="401"/>
    </location>
</feature>
<evidence type="ECO:0000256" key="2">
    <source>
        <dbReference type="SAM" id="Phobius"/>
    </source>
</evidence>
<gene>
    <name evidence="3" type="ORF">FISHEDRAFT_74378</name>
</gene>
<proteinExistence type="predicted"/>
<dbReference type="AlphaFoldDB" id="A0A0D7A9M6"/>